<dbReference type="PANTHER" id="PTHR31225">
    <property type="entry name" value="OS04G0344100 PROTEIN-RELATED"/>
    <property type="match status" value="1"/>
</dbReference>
<reference evidence="7" key="1">
    <citation type="journal article" date="2020" name="bioRxiv">
        <title>Hybrid origin of Populus tomentosa Carr. identified through genome sequencing and phylogenomic analysis.</title>
        <authorList>
            <person name="An X."/>
            <person name="Gao K."/>
            <person name="Chen Z."/>
            <person name="Li J."/>
            <person name="Yang X."/>
            <person name="Yang X."/>
            <person name="Zhou J."/>
            <person name="Guo T."/>
            <person name="Zhao T."/>
            <person name="Huang S."/>
            <person name="Miao D."/>
            <person name="Khan W.U."/>
            <person name="Rao P."/>
            <person name="Ye M."/>
            <person name="Lei B."/>
            <person name="Liao W."/>
            <person name="Wang J."/>
            <person name="Ji L."/>
            <person name="Li Y."/>
            <person name="Guo B."/>
            <person name="Mustafa N.S."/>
            <person name="Li S."/>
            <person name="Yun Q."/>
            <person name="Keller S.R."/>
            <person name="Mao J."/>
            <person name="Zhang R."/>
            <person name="Strauss S.H."/>
        </authorList>
    </citation>
    <scope>NUCLEOTIDE SEQUENCE</scope>
    <source>
        <strain evidence="7">GM15</strain>
        <tissue evidence="7">Leaf</tissue>
    </source>
</reference>
<dbReference type="Pfam" id="PF03936">
    <property type="entry name" value="Terpene_synth_C"/>
    <property type="match status" value="1"/>
</dbReference>
<evidence type="ECO:0000259" key="5">
    <source>
        <dbReference type="Pfam" id="PF01397"/>
    </source>
</evidence>
<dbReference type="InterPro" id="IPR034741">
    <property type="entry name" value="Terpene_cyclase-like_1_C"/>
</dbReference>
<dbReference type="SFLD" id="SFLDS00005">
    <property type="entry name" value="Isoprenoid_Synthase_Type_I"/>
    <property type="match status" value="1"/>
</dbReference>
<keyword evidence="2" id="KW-0479">Metal-binding</keyword>
<accession>A0A8X7ZQ26</accession>
<dbReference type="Proteomes" id="UP000886885">
    <property type="component" value="Chromosome 7D"/>
</dbReference>
<evidence type="ECO:0000256" key="1">
    <source>
        <dbReference type="ARBA" id="ARBA00001946"/>
    </source>
</evidence>
<protein>
    <recommendedName>
        <fullName evidence="9">Terpene synthase</fullName>
    </recommendedName>
</protein>
<evidence type="ECO:0000256" key="4">
    <source>
        <dbReference type="ARBA" id="ARBA00023239"/>
    </source>
</evidence>
<keyword evidence="4" id="KW-0456">Lyase</keyword>
<comment type="caution">
    <text evidence="7">The sequence shown here is derived from an EMBL/GenBank/DDBJ whole genome shotgun (WGS) entry which is preliminary data.</text>
</comment>
<comment type="cofactor">
    <cofactor evidence="1">
        <name>Mg(2+)</name>
        <dbReference type="ChEBI" id="CHEBI:18420"/>
    </cofactor>
</comment>
<dbReference type="InterPro" id="IPR005630">
    <property type="entry name" value="Terpene_synthase_metal-bd"/>
</dbReference>
<evidence type="ECO:0000256" key="3">
    <source>
        <dbReference type="ARBA" id="ARBA00022842"/>
    </source>
</evidence>
<dbReference type="InterPro" id="IPR050148">
    <property type="entry name" value="Terpene_synthase-like"/>
</dbReference>
<evidence type="ECO:0008006" key="9">
    <source>
        <dbReference type="Google" id="ProtNLM"/>
    </source>
</evidence>
<dbReference type="GO" id="GO:0000287">
    <property type="term" value="F:magnesium ion binding"/>
    <property type="evidence" value="ECO:0007669"/>
    <property type="project" value="InterPro"/>
</dbReference>
<evidence type="ECO:0000313" key="7">
    <source>
        <dbReference type="EMBL" id="KAG6767200.1"/>
    </source>
</evidence>
<feature type="domain" description="Terpene synthase N-terminal" evidence="5">
    <location>
        <begin position="26"/>
        <end position="128"/>
    </location>
</feature>
<evidence type="ECO:0000259" key="6">
    <source>
        <dbReference type="Pfam" id="PF03936"/>
    </source>
</evidence>
<dbReference type="AlphaFoldDB" id="A0A8X7ZQ26"/>
<dbReference type="Pfam" id="PF01397">
    <property type="entry name" value="Terpene_synth"/>
    <property type="match status" value="1"/>
</dbReference>
<feature type="domain" description="Terpene synthase metal-binding" evidence="6">
    <location>
        <begin position="130"/>
        <end position="369"/>
    </location>
</feature>
<keyword evidence="3" id="KW-0460">Magnesium</keyword>
<dbReference type="EMBL" id="JAAWWB010000014">
    <property type="protein sequence ID" value="KAG6767200.1"/>
    <property type="molecule type" value="Genomic_DNA"/>
</dbReference>
<evidence type="ECO:0000256" key="2">
    <source>
        <dbReference type="ARBA" id="ARBA00022723"/>
    </source>
</evidence>
<dbReference type="OrthoDB" id="819893at2759"/>
<dbReference type="PANTHER" id="PTHR31225:SF93">
    <property type="entry name" value="ALPHA-HUMULENE_(-)-(E)-BETA-CARYOPHYLLENE SYNTHASE"/>
    <property type="match status" value="1"/>
</dbReference>
<keyword evidence="8" id="KW-1185">Reference proteome</keyword>
<dbReference type="InterPro" id="IPR001906">
    <property type="entry name" value="Terpene_synth_N"/>
</dbReference>
<gene>
    <name evidence="7" type="ORF">POTOM_028390</name>
</gene>
<organism evidence="7 8">
    <name type="scientific">Populus tomentosa</name>
    <name type="common">Chinese white poplar</name>
    <dbReference type="NCBI Taxonomy" id="118781"/>
    <lineage>
        <taxon>Eukaryota</taxon>
        <taxon>Viridiplantae</taxon>
        <taxon>Streptophyta</taxon>
        <taxon>Embryophyta</taxon>
        <taxon>Tracheophyta</taxon>
        <taxon>Spermatophyta</taxon>
        <taxon>Magnoliopsida</taxon>
        <taxon>eudicotyledons</taxon>
        <taxon>Gunneridae</taxon>
        <taxon>Pentapetalae</taxon>
        <taxon>rosids</taxon>
        <taxon>fabids</taxon>
        <taxon>Malpighiales</taxon>
        <taxon>Salicaceae</taxon>
        <taxon>Saliceae</taxon>
        <taxon>Populus</taxon>
    </lineage>
</organism>
<name>A0A8X7ZQ26_POPTO</name>
<dbReference type="FunFam" id="1.10.600.10:FF:000007">
    <property type="entry name" value="Isoprene synthase, chloroplastic"/>
    <property type="match status" value="1"/>
</dbReference>
<sequence>MALQTDLPANSMQNFRPLADFPPTEWGFSFISFSFPEMEFESYNRQVEELKSIVMGMLMASKKDPVENVEFINLLCRLGVSYHFETEIEDQVDYVHDALPNLLENNDHDLHTVALLFRVLRQYGCKVWWKDLNLVEELPYARDRIVEMYFWVNSMHFEPQYALARILSTKLGALITVIDDTYDAYSTYEELQLFTNAVIRCNIDAIDQLPTDSMKVLYRALLSYFDDVANEVSKNGKSLTAVNYVKEEMKEMIRSYIVEAQWCKDRFVPPLKEYVRNGKISIGFMATTTVFFVVETARIEELEWLTSKAKISEAGCLFLRLMNDIVTHEFEQKREHCASAIECYVKEYGVSMNEAVKELQKTCADAWKDINEDCLKPTAISMNLLNVCVNNARATDVVYESNDAYTIASCLKGRISLLFVEKIPLQS</sequence>
<evidence type="ECO:0000313" key="8">
    <source>
        <dbReference type="Proteomes" id="UP000886885"/>
    </source>
</evidence>
<proteinExistence type="predicted"/>
<dbReference type="SFLD" id="SFLDG01019">
    <property type="entry name" value="Terpene_Cyclase_Like_1_C_Termi"/>
    <property type="match status" value="1"/>
</dbReference>
<dbReference type="GO" id="GO:0016114">
    <property type="term" value="P:terpenoid biosynthetic process"/>
    <property type="evidence" value="ECO:0007669"/>
    <property type="project" value="InterPro"/>
</dbReference>
<dbReference type="GO" id="GO:0010333">
    <property type="term" value="F:terpene synthase activity"/>
    <property type="evidence" value="ECO:0007669"/>
    <property type="project" value="InterPro"/>
</dbReference>